<comment type="caution">
    <text evidence="3">The sequence shown here is derived from an EMBL/GenBank/DDBJ whole genome shotgun (WGS) entry which is preliminary data.</text>
</comment>
<dbReference type="InterPro" id="IPR036374">
    <property type="entry name" value="OxRdtase_Mopterin-bd_sf"/>
</dbReference>
<evidence type="ECO:0000313" key="3">
    <source>
        <dbReference type="EMBL" id="MBB5063489.1"/>
    </source>
</evidence>
<reference evidence="3 4" key="1">
    <citation type="submission" date="2020-08" db="EMBL/GenBank/DDBJ databases">
        <title>Genomic Encyclopedia of Type Strains, Phase IV (KMG-V): Genome sequencing to study the core and pangenomes of soil and plant-associated prokaryotes.</title>
        <authorList>
            <person name="Whitman W."/>
        </authorList>
    </citation>
    <scope>NUCLEOTIDE SEQUENCE [LARGE SCALE GENOMIC DNA]</scope>
    <source>
        <strain evidence="3 4">X5P3</strain>
    </source>
</reference>
<feature type="compositionally biased region" description="Low complexity" evidence="1">
    <location>
        <begin position="95"/>
        <end position="108"/>
    </location>
</feature>
<evidence type="ECO:0000259" key="2">
    <source>
        <dbReference type="Pfam" id="PF00174"/>
    </source>
</evidence>
<proteinExistence type="predicted"/>
<accession>A0A7W7ZNY1</accession>
<dbReference type="AlphaFoldDB" id="A0A7W7ZNY1"/>
<evidence type="ECO:0000256" key="1">
    <source>
        <dbReference type="SAM" id="MobiDB-lite"/>
    </source>
</evidence>
<dbReference type="Pfam" id="PF00174">
    <property type="entry name" value="Oxidored_molyb"/>
    <property type="match status" value="1"/>
</dbReference>
<feature type="domain" description="Oxidoreductase molybdopterin-binding" evidence="2">
    <location>
        <begin position="344"/>
        <end position="471"/>
    </location>
</feature>
<feature type="region of interest" description="Disordered" evidence="1">
    <location>
        <begin position="1"/>
        <end position="108"/>
    </location>
</feature>
<dbReference type="SUPFAM" id="SSF56524">
    <property type="entry name" value="Oxidoreductase molybdopterin-binding domain"/>
    <property type="match status" value="1"/>
</dbReference>
<dbReference type="EMBL" id="JACHIO010000006">
    <property type="protein sequence ID" value="MBB5063489.1"/>
    <property type="molecule type" value="Genomic_DNA"/>
</dbReference>
<sequence length="482" mass="52580">MSEEKKLSPESQKPVESQKPLEVQKVEAPQPGPPEVAAKPDDAVTAKPAEVAAAAPAETAAAKSSEAPVEKSLEAAIAKPDDIVAAPAPESQPAPKESSPSVSREPVVELTAKPPAPISVPPTATQHGDAPPVELVAVEEAEENPDDDLEQRAIADAAVLAESRRHTRRSFIGASIAAAAGYGFYRWIDRSPGVGMQRFPLRDAFRTNAAISRAVSGDRALAPTYPLKAAKDLRVNGVFGLKKMLAPQGWRLQLVGMQDAAAHPRFTTDVTAWEYQYVAEASHEDQGHDTKVDPNARTAEKMAPEPMLGQAKAAEESIGRRMPRGREEAGESSSTLMPGTPGLLLTMEDILKLPRHELVTQFKCIEGWSEIVHWAGVRMADFLEAYPPALIEGKEPKYVYMETPDGDYYTGYDLDVCRHPQTLLVTEMMGAPLTQFHGAPLRLHMPTKYGYKQIKRIGLISYTNEKPDDYWTKLGYDWYAGL</sequence>
<dbReference type="Gene3D" id="3.90.420.10">
    <property type="entry name" value="Oxidoreductase, molybdopterin-binding domain"/>
    <property type="match status" value="1"/>
</dbReference>
<dbReference type="Proteomes" id="UP000584867">
    <property type="component" value="Unassembled WGS sequence"/>
</dbReference>
<feature type="compositionally biased region" description="Low complexity" evidence="1">
    <location>
        <begin position="45"/>
        <end position="67"/>
    </location>
</feature>
<dbReference type="RefSeq" id="WP_221314342.1">
    <property type="nucleotide sequence ID" value="NZ_JACHIO010000006.1"/>
</dbReference>
<dbReference type="InterPro" id="IPR000572">
    <property type="entry name" value="OxRdtase_Mopterin-bd_dom"/>
</dbReference>
<name>A0A7W7ZNY1_9BACT</name>
<gene>
    <name evidence="3" type="ORF">HDF15_001831</name>
</gene>
<protein>
    <recommendedName>
        <fullName evidence="2">Oxidoreductase molybdopterin-binding domain-containing protein</fullName>
    </recommendedName>
</protein>
<feature type="compositionally biased region" description="Basic and acidic residues" evidence="1">
    <location>
        <begin position="313"/>
        <end position="329"/>
    </location>
</feature>
<dbReference type="PANTHER" id="PTHR43032">
    <property type="entry name" value="PROTEIN-METHIONINE-SULFOXIDE REDUCTASE"/>
    <property type="match status" value="1"/>
</dbReference>
<evidence type="ECO:0000313" key="4">
    <source>
        <dbReference type="Proteomes" id="UP000584867"/>
    </source>
</evidence>
<feature type="region of interest" description="Disordered" evidence="1">
    <location>
        <begin position="306"/>
        <end position="338"/>
    </location>
</feature>
<organism evidence="3 4">
    <name type="scientific">Granulicella mallensis</name>
    <dbReference type="NCBI Taxonomy" id="940614"/>
    <lineage>
        <taxon>Bacteria</taxon>
        <taxon>Pseudomonadati</taxon>
        <taxon>Acidobacteriota</taxon>
        <taxon>Terriglobia</taxon>
        <taxon>Terriglobales</taxon>
        <taxon>Acidobacteriaceae</taxon>
        <taxon>Granulicella</taxon>
    </lineage>
</organism>